<reference evidence="1" key="1">
    <citation type="journal article" date="2014" name="Nat. Commun.">
        <title>The tobacco genome sequence and its comparison with those of tomato and potato.</title>
        <authorList>
            <person name="Sierro N."/>
            <person name="Battey J.N."/>
            <person name="Ouadi S."/>
            <person name="Bakaher N."/>
            <person name="Bovet L."/>
            <person name="Willig A."/>
            <person name="Goepfert S."/>
            <person name="Peitsch M.C."/>
            <person name="Ivanov N.V."/>
        </authorList>
    </citation>
    <scope>NUCLEOTIDE SEQUENCE [LARGE SCALE GENOMIC DNA]</scope>
</reference>
<dbReference type="RefSeq" id="XP_075098066.1">
    <property type="nucleotide sequence ID" value="XM_075241965.1"/>
</dbReference>
<organism evidence="1 2">
    <name type="scientific">Nicotiana tabacum</name>
    <name type="common">Common tobacco</name>
    <dbReference type="NCBI Taxonomy" id="4097"/>
    <lineage>
        <taxon>Eukaryota</taxon>
        <taxon>Viridiplantae</taxon>
        <taxon>Streptophyta</taxon>
        <taxon>Embryophyta</taxon>
        <taxon>Tracheophyta</taxon>
        <taxon>Spermatophyta</taxon>
        <taxon>Magnoliopsida</taxon>
        <taxon>eudicotyledons</taxon>
        <taxon>Gunneridae</taxon>
        <taxon>Pentapetalae</taxon>
        <taxon>asterids</taxon>
        <taxon>lamiids</taxon>
        <taxon>Solanales</taxon>
        <taxon>Solanaceae</taxon>
        <taxon>Nicotianoideae</taxon>
        <taxon>Nicotianeae</taxon>
        <taxon>Nicotiana</taxon>
    </lineage>
</organism>
<protein>
    <submittedName>
        <fullName evidence="2">Uncharacterized protein LOC142175380</fullName>
    </submittedName>
</protein>
<name>A0AC58TLH7_TOBAC</name>
<proteinExistence type="predicted"/>
<dbReference type="Proteomes" id="UP000790787">
    <property type="component" value="Chromosome 21"/>
</dbReference>
<reference evidence="2" key="2">
    <citation type="submission" date="2025-08" db="UniProtKB">
        <authorList>
            <consortium name="RefSeq"/>
        </authorList>
    </citation>
    <scope>IDENTIFICATION</scope>
    <source>
        <tissue evidence="2">Leaf</tissue>
    </source>
</reference>
<evidence type="ECO:0000313" key="1">
    <source>
        <dbReference type="Proteomes" id="UP000790787"/>
    </source>
</evidence>
<accession>A0AC58TLH7</accession>
<keyword evidence="1" id="KW-1185">Reference proteome</keyword>
<gene>
    <name evidence="2" type="primary">LOC142175380</name>
</gene>
<sequence length="484" mass="56425">MVRHLPRTGSDHRPLLISCYNTIQNRIKYFRFLDFCAEQPSFMQLVEEVWKTRINGNSMWRLQQKLKLLSKRLSQWSKEDIGNIYDQVHVWEVKVHDLEEMELVNNTDTSRAELNKGQAEYIKWMSMQDAILRQKSRIKWFDEGDSNTNYFHSIIRDRRRRLQLHRIKDHINRWVEGGDNISKAAIHHFQKLFNIKHQFNDYDILNFIPICITTDDNAHLTAIPDIEEIKEAIFPMSSSSVAGPDGYNGTFFQKFWEIIKEDINEFIQDCFNGKRMTKFFSHTCLALIPKVDSPTNFSKLRPISLSNFTSNIISKILAKRLNPMLGKIISENQSGFFKRRMITENILLAQEIAQNINKNNREGNMIIKLDMAKAYDRMSWNFFMSVVRNFGFSEEWIALIWGLVDEVWYSIIINGTRKGFFTSSQGLKQSDPLSPSPFIIGADVLTRSLNSLTAQANFTPFTMDHRGPIINHLAYADNIVIFSG</sequence>
<evidence type="ECO:0000313" key="2">
    <source>
        <dbReference type="RefSeq" id="XP_075098066.1"/>
    </source>
</evidence>